<reference evidence="2 3" key="1">
    <citation type="journal article" date="2013" name="PLoS Genet.">
        <title>Genomic mechanisms accounting for the adaptation to parasitism in nematode-trapping fungi.</title>
        <authorList>
            <person name="Meerupati T."/>
            <person name="Andersson K.M."/>
            <person name="Friman E."/>
            <person name="Kumar D."/>
            <person name="Tunlid A."/>
            <person name="Ahren D."/>
        </authorList>
    </citation>
    <scope>NUCLEOTIDE SEQUENCE [LARGE SCALE GENOMIC DNA]</scope>
    <source>
        <strain evidence="2 3">CBS 200.50</strain>
    </source>
</reference>
<feature type="compositionally biased region" description="Polar residues" evidence="1">
    <location>
        <begin position="114"/>
        <end position="126"/>
    </location>
</feature>
<comment type="caution">
    <text evidence="2">The sequence shown here is derived from an EMBL/GenBank/DDBJ whole genome shotgun (WGS) entry which is preliminary data.</text>
</comment>
<dbReference type="EMBL" id="AQGS01000272">
    <property type="protein sequence ID" value="EPS40858.1"/>
    <property type="molecule type" value="Genomic_DNA"/>
</dbReference>
<gene>
    <name evidence="2" type="ORF">H072_5268</name>
</gene>
<feature type="compositionally biased region" description="Low complexity" evidence="1">
    <location>
        <begin position="43"/>
        <end position="62"/>
    </location>
</feature>
<reference evidence="3" key="2">
    <citation type="submission" date="2013-04" db="EMBL/GenBank/DDBJ databases">
        <title>Genomic mechanisms accounting for the adaptation to parasitism in nematode-trapping fungi.</title>
        <authorList>
            <person name="Ahren D.G."/>
        </authorList>
    </citation>
    <scope>NUCLEOTIDE SEQUENCE [LARGE SCALE GENOMIC DNA]</scope>
    <source>
        <strain evidence="3">CBS 200.50</strain>
    </source>
</reference>
<dbReference type="OMA" id="PGENRWR"/>
<dbReference type="STRING" id="1284197.S8BN54"/>
<feature type="region of interest" description="Disordered" evidence="1">
    <location>
        <begin position="1"/>
        <end position="71"/>
    </location>
</feature>
<protein>
    <submittedName>
        <fullName evidence="2">Uncharacterized protein</fullName>
    </submittedName>
</protein>
<evidence type="ECO:0000256" key="1">
    <source>
        <dbReference type="SAM" id="MobiDB-lite"/>
    </source>
</evidence>
<feature type="compositionally biased region" description="Low complexity" evidence="1">
    <location>
        <begin position="16"/>
        <end position="33"/>
    </location>
</feature>
<name>S8BN54_DACHA</name>
<accession>S8BN54</accession>
<dbReference type="OrthoDB" id="5598843at2759"/>
<sequence length="163" mass="17781">MSANEDNKWRRRQSTQGNSASPSPNSSQNFNQPRRSDSRSDRSSTSFQQQNNRSYSNNSNNSAGFSGMVDEHTSVNGFNVKEVRDQLNKTHNEALTASQASGDNKPIVYKNSDKGWTTPQSKSSPWGMNKHAMAGGSDFLSRLRKGVQTNSTNGGGKDGKFGG</sequence>
<proteinExistence type="predicted"/>
<dbReference type="AlphaFoldDB" id="S8BN54"/>
<feature type="compositionally biased region" description="Polar residues" evidence="1">
    <location>
        <begin position="93"/>
        <end position="102"/>
    </location>
</feature>
<keyword evidence="3" id="KW-1185">Reference proteome</keyword>
<feature type="region of interest" description="Disordered" evidence="1">
    <location>
        <begin position="91"/>
        <end position="134"/>
    </location>
</feature>
<evidence type="ECO:0000313" key="3">
    <source>
        <dbReference type="Proteomes" id="UP000015100"/>
    </source>
</evidence>
<dbReference type="HOGENOM" id="CLU_1651728_0_0_1"/>
<dbReference type="Proteomes" id="UP000015100">
    <property type="component" value="Unassembled WGS sequence"/>
</dbReference>
<evidence type="ECO:0000313" key="2">
    <source>
        <dbReference type="EMBL" id="EPS40858.1"/>
    </source>
</evidence>
<organism evidence="2 3">
    <name type="scientific">Dactylellina haptotyla (strain CBS 200.50)</name>
    <name type="common">Nematode-trapping fungus</name>
    <name type="synonym">Monacrosporium haptotylum</name>
    <dbReference type="NCBI Taxonomy" id="1284197"/>
    <lineage>
        <taxon>Eukaryota</taxon>
        <taxon>Fungi</taxon>
        <taxon>Dikarya</taxon>
        <taxon>Ascomycota</taxon>
        <taxon>Pezizomycotina</taxon>
        <taxon>Orbiliomycetes</taxon>
        <taxon>Orbiliales</taxon>
        <taxon>Orbiliaceae</taxon>
        <taxon>Dactylellina</taxon>
    </lineage>
</organism>